<keyword evidence="2" id="KW-0472">Membrane</keyword>
<accession>A0A5B7FAM4</accession>
<keyword evidence="4" id="KW-1185">Reference proteome</keyword>
<feature type="transmembrane region" description="Helical" evidence="2">
    <location>
        <begin position="156"/>
        <end position="176"/>
    </location>
</feature>
<protein>
    <submittedName>
        <fullName evidence="3">Uncharacterized protein</fullName>
    </submittedName>
</protein>
<proteinExistence type="predicted"/>
<feature type="region of interest" description="Disordered" evidence="1">
    <location>
        <begin position="49"/>
        <end position="73"/>
    </location>
</feature>
<evidence type="ECO:0000313" key="3">
    <source>
        <dbReference type="EMBL" id="MPC41534.1"/>
    </source>
</evidence>
<sequence>MKSYIVTHAAAVPFFFFSIPCTLFTGIYGLYFLGYLLSQSPLVRKPLPRVRKPNLHSDRGQDSNPMRLETPRTPKRSWFHCTTAASYIVENIRMYSNGVAAGKLQHFIRIVAEESTDLKSLNWPRLEGFCQSLALIFFLPSIAVPRPRMPASSPGAAHGLWLAWLAGLAGLAGLAARHKGAWMVIK</sequence>
<keyword evidence="2" id="KW-1133">Transmembrane helix</keyword>
<evidence type="ECO:0000256" key="2">
    <source>
        <dbReference type="SAM" id="Phobius"/>
    </source>
</evidence>
<evidence type="ECO:0000256" key="1">
    <source>
        <dbReference type="SAM" id="MobiDB-lite"/>
    </source>
</evidence>
<dbReference type="AlphaFoldDB" id="A0A5B7FAM4"/>
<name>A0A5B7FAM4_PORTR</name>
<organism evidence="3 4">
    <name type="scientific">Portunus trituberculatus</name>
    <name type="common">Swimming crab</name>
    <name type="synonym">Neptunus trituberculatus</name>
    <dbReference type="NCBI Taxonomy" id="210409"/>
    <lineage>
        <taxon>Eukaryota</taxon>
        <taxon>Metazoa</taxon>
        <taxon>Ecdysozoa</taxon>
        <taxon>Arthropoda</taxon>
        <taxon>Crustacea</taxon>
        <taxon>Multicrustacea</taxon>
        <taxon>Malacostraca</taxon>
        <taxon>Eumalacostraca</taxon>
        <taxon>Eucarida</taxon>
        <taxon>Decapoda</taxon>
        <taxon>Pleocyemata</taxon>
        <taxon>Brachyura</taxon>
        <taxon>Eubrachyura</taxon>
        <taxon>Portunoidea</taxon>
        <taxon>Portunidae</taxon>
        <taxon>Portuninae</taxon>
        <taxon>Portunus</taxon>
    </lineage>
</organism>
<comment type="caution">
    <text evidence="3">The sequence shown here is derived from an EMBL/GenBank/DDBJ whole genome shotgun (WGS) entry which is preliminary data.</text>
</comment>
<feature type="transmembrane region" description="Helical" evidence="2">
    <location>
        <begin position="12"/>
        <end position="37"/>
    </location>
</feature>
<keyword evidence="2" id="KW-0812">Transmembrane</keyword>
<reference evidence="3 4" key="1">
    <citation type="submission" date="2019-05" db="EMBL/GenBank/DDBJ databases">
        <title>Another draft genome of Portunus trituberculatus and its Hox gene families provides insights of decapod evolution.</title>
        <authorList>
            <person name="Jeong J.-H."/>
            <person name="Song I."/>
            <person name="Kim S."/>
            <person name="Choi T."/>
            <person name="Kim D."/>
            <person name="Ryu S."/>
            <person name="Kim W."/>
        </authorList>
    </citation>
    <scope>NUCLEOTIDE SEQUENCE [LARGE SCALE GENOMIC DNA]</scope>
    <source>
        <tissue evidence="3">Muscle</tissue>
    </source>
</reference>
<evidence type="ECO:0000313" key="4">
    <source>
        <dbReference type="Proteomes" id="UP000324222"/>
    </source>
</evidence>
<gene>
    <name evidence="3" type="ORF">E2C01_035133</name>
</gene>
<dbReference type="Proteomes" id="UP000324222">
    <property type="component" value="Unassembled WGS sequence"/>
</dbReference>
<dbReference type="EMBL" id="VSRR010005093">
    <property type="protein sequence ID" value="MPC41534.1"/>
    <property type="molecule type" value="Genomic_DNA"/>
</dbReference>
<feature type="transmembrane region" description="Helical" evidence="2">
    <location>
        <begin position="126"/>
        <end position="144"/>
    </location>
</feature>